<reference evidence="2" key="1">
    <citation type="submission" date="2023-10" db="EMBL/GenBank/DDBJ databases">
        <title>Genome assembly of Pristionchus species.</title>
        <authorList>
            <person name="Yoshida K."/>
            <person name="Sommer R.J."/>
        </authorList>
    </citation>
    <scope>NUCLEOTIDE SEQUENCE</scope>
    <source>
        <strain evidence="2">RS0144</strain>
    </source>
</reference>
<comment type="caution">
    <text evidence="2">The sequence shown here is derived from an EMBL/GenBank/DDBJ whole genome shotgun (WGS) entry which is preliminary data.</text>
</comment>
<name>A0AAV5TND0_9BILA</name>
<feature type="non-terminal residue" evidence="2">
    <location>
        <position position="1"/>
    </location>
</feature>
<keyword evidence="3" id="KW-1185">Reference proteome</keyword>
<evidence type="ECO:0000256" key="1">
    <source>
        <dbReference type="SAM" id="MobiDB-lite"/>
    </source>
</evidence>
<proteinExistence type="predicted"/>
<sequence>RRRRKSTKERAILSRPISSMNSFSIQKSQMGTTIHNQGIPKHLSPEQAVSAPHSQEAAHPSSEAKTDSVIECVIRGGSTPFIHSTVNTKASNYLENESKRFDDIFMWYVKGSDPNASIAPKFKNGRKRATKVSEEIGMDPELKKMLWDGLENGNMHKQHANTNVKVEEKVVMGGVNPLKKMEMMTNSPVFEMTKMNSLVDNKVSRLENDASVPSSSPSSSTTNSSSTSLPPPPSNFPSLVSPFQHQFISHYPMQNILPNSQPSFSPQFASPTFIPPNHPSSFHPAYQYPRPSNFPYSLPQQYS</sequence>
<feature type="region of interest" description="Disordered" evidence="1">
    <location>
        <begin position="1"/>
        <end position="24"/>
    </location>
</feature>
<feature type="compositionally biased region" description="Low complexity" evidence="1">
    <location>
        <begin position="211"/>
        <end position="228"/>
    </location>
</feature>
<feature type="region of interest" description="Disordered" evidence="1">
    <location>
        <begin position="45"/>
        <end position="66"/>
    </location>
</feature>
<evidence type="ECO:0000313" key="3">
    <source>
        <dbReference type="Proteomes" id="UP001432027"/>
    </source>
</evidence>
<protein>
    <submittedName>
        <fullName evidence="2">Uncharacterized protein</fullName>
    </submittedName>
</protein>
<evidence type="ECO:0000313" key="2">
    <source>
        <dbReference type="EMBL" id="GMS95763.1"/>
    </source>
</evidence>
<feature type="region of interest" description="Disordered" evidence="1">
    <location>
        <begin position="207"/>
        <end position="236"/>
    </location>
</feature>
<dbReference type="Proteomes" id="UP001432027">
    <property type="component" value="Unassembled WGS sequence"/>
</dbReference>
<feature type="compositionally biased region" description="Low complexity" evidence="1">
    <location>
        <begin position="259"/>
        <end position="271"/>
    </location>
</feature>
<gene>
    <name evidence="2" type="ORF">PENTCL1PPCAC_17938</name>
</gene>
<dbReference type="EMBL" id="BTSX01000004">
    <property type="protein sequence ID" value="GMS95763.1"/>
    <property type="molecule type" value="Genomic_DNA"/>
</dbReference>
<accession>A0AAV5TND0</accession>
<feature type="region of interest" description="Disordered" evidence="1">
    <location>
        <begin position="259"/>
        <end position="286"/>
    </location>
</feature>
<organism evidence="2 3">
    <name type="scientific">Pristionchus entomophagus</name>
    <dbReference type="NCBI Taxonomy" id="358040"/>
    <lineage>
        <taxon>Eukaryota</taxon>
        <taxon>Metazoa</taxon>
        <taxon>Ecdysozoa</taxon>
        <taxon>Nematoda</taxon>
        <taxon>Chromadorea</taxon>
        <taxon>Rhabditida</taxon>
        <taxon>Rhabditina</taxon>
        <taxon>Diplogasteromorpha</taxon>
        <taxon>Diplogasteroidea</taxon>
        <taxon>Neodiplogasteridae</taxon>
        <taxon>Pristionchus</taxon>
    </lineage>
</organism>
<dbReference type="AlphaFoldDB" id="A0AAV5TND0"/>